<dbReference type="EMBL" id="UGUU01000002">
    <property type="protein sequence ID" value="SUE95875.1"/>
    <property type="molecule type" value="Genomic_DNA"/>
</dbReference>
<gene>
    <name evidence="1" type="ORF">NCTC10899_05116</name>
</gene>
<organism evidence="1 2">
    <name type="scientific">Ectopseudomonas mendocina</name>
    <name type="common">Pseudomonas mendocina</name>
    <dbReference type="NCBI Taxonomy" id="300"/>
    <lineage>
        <taxon>Bacteria</taxon>
        <taxon>Pseudomonadati</taxon>
        <taxon>Pseudomonadota</taxon>
        <taxon>Gammaproteobacteria</taxon>
        <taxon>Pseudomonadales</taxon>
        <taxon>Pseudomonadaceae</taxon>
        <taxon>Ectopseudomonas</taxon>
    </lineage>
</organism>
<proteinExistence type="predicted"/>
<evidence type="ECO:0000313" key="1">
    <source>
        <dbReference type="EMBL" id="SUE95875.1"/>
    </source>
</evidence>
<protein>
    <submittedName>
        <fullName evidence="1">Uncharacterized protein</fullName>
    </submittedName>
</protein>
<dbReference type="AlphaFoldDB" id="A0A379PNF7"/>
<accession>A0A379PNF7</accession>
<name>A0A379PNF7_ECTME</name>
<sequence>MTDTIEITGMQAVIDAAARGAVRDAITKSPVITKRVGEIIDQVLKDNSTVIEKAVINALSEALADPTIIGPMVRNALIASGSMMEGQFNAVMKKVGKDLALDRKTLTELAEVVKKRIAAGDEALGMGMFS</sequence>
<evidence type="ECO:0000313" key="2">
    <source>
        <dbReference type="Proteomes" id="UP000254260"/>
    </source>
</evidence>
<dbReference type="Proteomes" id="UP000254260">
    <property type="component" value="Unassembled WGS sequence"/>
</dbReference>
<dbReference type="RefSeq" id="WP_115292733.1">
    <property type="nucleotide sequence ID" value="NZ_UGUU01000002.1"/>
</dbReference>
<reference evidence="1 2" key="1">
    <citation type="submission" date="2018-06" db="EMBL/GenBank/DDBJ databases">
        <authorList>
            <consortium name="Pathogen Informatics"/>
            <person name="Doyle S."/>
        </authorList>
    </citation>
    <scope>NUCLEOTIDE SEQUENCE [LARGE SCALE GENOMIC DNA]</scope>
    <source>
        <strain evidence="1 2">NCTC10899</strain>
    </source>
</reference>